<sequence>MIDTPSPSPRRPQPPAAALAPPPVDGRTKSAIIADSVRTRIVEGYLAPGERITLRMLAEEFDCSAIPAREAMRLLESDKLIIFVPHGGARVADVSVDDIIHLTEARALLEPEATCLAAQKIDHAGIERLEIMLGKMSSLSLADDGDGYSRLNRAFHSAILAHCPNRHLADLIDNLWDKAEWGRIVHRLDPGHTRVSLGQHEEIVAAIRAGELDRLRKVAIAHSRFGLQSLRRVLTRRR</sequence>
<keyword evidence="3" id="KW-0804">Transcription</keyword>
<dbReference type="SMART" id="SM00895">
    <property type="entry name" value="FCD"/>
    <property type="match status" value="1"/>
</dbReference>
<organism evidence="6 7">
    <name type="scientific">Acuticoccus mangrovi</name>
    <dbReference type="NCBI Taxonomy" id="2796142"/>
    <lineage>
        <taxon>Bacteria</taxon>
        <taxon>Pseudomonadati</taxon>
        <taxon>Pseudomonadota</taxon>
        <taxon>Alphaproteobacteria</taxon>
        <taxon>Hyphomicrobiales</taxon>
        <taxon>Amorphaceae</taxon>
        <taxon>Acuticoccus</taxon>
    </lineage>
</organism>
<dbReference type="InterPro" id="IPR008920">
    <property type="entry name" value="TF_FadR/GntR_C"/>
</dbReference>
<dbReference type="Pfam" id="PF07729">
    <property type="entry name" value="FCD"/>
    <property type="match status" value="1"/>
</dbReference>
<evidence type="ECO:0000256" key="2">
    <source>
        <dbReference type="ARBA" id="ARBA00023125"/>
    </source>
</evidence>
<evidence type="ECO:0000256" key="3">
    <source>
        <dbReference type="ARBA" id="ARBA00023163"/>
    </source>
</evidence>
<dbReference type="Gene3D" id="1.10.10.10">
    <property type="entry name" value="Winged helix-like DNA-binding domain superfamily/Winged helix DNA-binding domain"/>
    <property type="match status" value="1"/>
</dbReference>
<feature type="domain" description="HTH gntR-type" evidence="5">
    <location>
        <begin position="27"/>
        <end position="94"/>
    </location>
</feature>
<accession>A0A934ILP1</accession>
<dbReference type="SMART" id="SM00345">
    <property type="entry name" value="HTH_GNTR"/>
    <property type="match status" value="1"/>
</dbReference>
<protein>
    <submittedName>
        <fullName evidence="6">GntR family transcriptional regulator</fullName>
    </submittedName>
</protein>
<keyword evidence="1" id="KW-0805">Transcription regulation</keyword>
<name>A0A934ILP1_9HYPH</name>
<dbReference type="Gene3D" id="1.20.120.530">
    <property type="entry name" value="GntR ligand-binding domain-like"/>
    <property type="match status" value="1"/>
</dbReference>
<dbReference type="GO" id="GO:0003700">
    <property type="term" value="F:DNA-binding transcription factor activity"/>
    <property type="evidence" value="ECO:0007669"/>
    <property type="project" value="InterPro"/>
</dbReference>
<keyword evidence="7" id="KW-1185">Reference proteome</keyword>
<dbReference type="GO" id="GO:0003677">
    <property type="term" value="F:DNA binding"/>
    <property type="evidence" value="ECO:0007669"/>
    <property type="project" value="UniProtKB-KW"/>
</dbReference>
<dbReference type="Pfam" id="PF00392">
    <property type="entry name" value="GntR"/>
    <property type="match status" value="1"/>
</dbReference>
<evidence type="ECO:0000256" key="4">
    <source>
        <dbReference type="SAM" id="MobiDB-lite"/>
    </source>
</evidence>
<dbReference type="PANTHER" id="PTHR43537">
    <property type="entry name" value="TRANSCRIPTIONAL REGULATOR, GNTR FAMILY"/>
    <property type="match status" value="1"/>
</dbReference>
<dbReference type="PANTHER" id="PTHR43537:SF24">
    <property type="entry name" value="GLUCONATE OPERON TRANSCRIPTIONAL REPRESSOR"/>
    <property type="match status" value="1"/>
</dbReference>
<dbReference type="AlphaFoldDB" id="A0A934ILP1"/>
<dbReference type="InterPro" id="IPR000524">
    <property type="entry name" value="Tscrpt_reg_HTH_GntR"/>
</dbReference>
<proteinExistence type="predicted"/>
<evidence type="ECO:0000313" key="7">
    <source>
        <dbReference type="Proteomes" id="UP000609531"/>
    </source>
</evidence>
<evidence type="ECO:0000256" key="1">
    <source>
        <dbReference type="ARBA" id="ARBA00023015"/>
    </source>
</evidence>
<dbReference type="RefSeq" id="WP_198880490.1">
    <property type="nucleotide sequence ID" value="NZ_JAEKJA010000001.1"/>
</dbReference>
<dbReference type="Proteomes" id="UP000609531">
    <property type="component" value="Unassembled WGS sequence"/>
</dbReference>
<comment type="caution">
    <text evidence="6">The sequence shown here is derived from an EMBL/GenBank/DDBJ whole genome shotgun (WGS) entry which is preliminary data.</text>
</comment>
<gene>
    <name evidence="6" type="ORF">JCR33_02935</name>
</gene>
<dbReference type="PROSITE" id="PS50949">
    <property type="entry name" value="HTH_GNTR"/>
    <property type="match status" value="1"/>
</dbReference>
<feature type="region of interest" description="Disordered" evidence="4">
    <location>
        <begin position="1"/>
        <end position="27"/>
    </location>
</feature>
<evidence type="ECO:0000313" key="6">
    <source>
        <dbReference type="EMBL" id="MBJ3774623.1"/>
    </source>
</evidence>
<dbReference type="InterPro" id="IPR011711">
    <property type="entry name" value="GntR_C"/>
</dbReference>
<dbReference type="InterPro" id="IPR036390">
    <property type="entry name" value="WH_DNA-bd_sf"/>
</dbReference>
<dbReference type="SUPFAM" id="SSF46785">
    <property type="entry name" value="Winged helix' DNA-binding domain"/>
    <property type="match status" value="1"/>
</dbReference>
<dbReference type="SUPFAM" id="SSF48008">
    <property type="entry name" value="GntR ligand-binding domain-like"/>
    <property type="match status" value="1"/>
</dbReference>
<keyword evidence="2" id="KW-0238">DNA-binding</keyword>
<dbReference type="InterPro" id="IPR036388">
    <property type="entry name" value="WH-like_DNA-bd_sf"/>
</dbReference>
<evidence type="ECO:0000259" key="5">
    <source>
        <dbReference type="PROSITE" id="PS50949"/>
    </source>
</evidence>
<dbReference type="EMBL" id="JAEKJA010000001">
    <property type="protein sequence ID" value="MBJ3774623.1"/>
    <property type="molecule type" value="Genomic_DNA"/>
</dbReference>
<feature type="compositionally biased region" description="Pro residues" evidence="4">
    <location>
        <begin position="1"/>
        <end position="24"/>
    </location>
</feature>
<reference evidence="6" key="1">
    <citation type="submission" date="2020-12" db="EMBL/GenBank/DDBJ databases">
        <title>Bacterial taxonomy.</title>
        <authorList>
            <person name="Pan X."/>
        </authorList>
    </citation>
    <scope>NUCLEOTIDE SEQUENCE</scope>
    <source>
        <strain evidence="6">B2012</strain>
    </source>
</reference>